<dbReference type="SMART" id="SM00091">
    <property type="entry name" value="PAS"/>
    <property type="match status" value="1"/>
</dbReference>
<gene>
    <name evidence="3" type="ORF">EV385_6587</name>
</gene>
<accession>A0A4Q7ZVK1</accession>
<dbReference type="NCBIfam" id="TIGR00229">
    <property type="entry name" value="sensory_box"/>
    <property type="match status" value="1"/>
</dbReference>
<dbReference type="RefSeq" id="WP_130512958.1">
    <property type="nucleotide sequence ID" value="NZ_SHKY01000001.1"/>
</dbReference>
<keyword evidence="1" id="KW-1133">Transmembrane helix</keyword>
<dbReference type="InterPro" id="IPR035965">
    <property type="entry name" value="PAS-like_dom_sf"/>
</dbReference>
<feature type="domain" description="PAS" evidence="2">
    <location>
        <begin position="129"/>
        <end position="190"/>
    </location>
</feature>
<name>A0A4Q7ZVK1_9ACTN</name>
<feature type="transmembrane region" description="Helical" evidence="1">
    <location>
        <begin position="61"/>
        <end position="84"/>
    </location>
</feature>
<dbReference type="PROSITE" id="PS50112">
    <property type="entry name" value="PAS"/>
    <property type="match status" value="1"/>
</dbReference>
<dbReference type="OrthoDB" id="6231665at2"/>
<dbReference type="InterPro" id="IPR013767">
    <property type="entry name" value="PAS_fold"/>
</dbReference>
<evidence type="ECO:0000313" key="4">
    <source>
        <dbReference type="Proteomes" id="UP000292564"/>
    </source>
</evidence>
<sequence>MHRYGVNALRRGRARVGSWAQAALPVVAVTAALYLTGWGAALAVLQLPLLALVVHRSGGRAWMPAAVAGAVTLAAGEAGVAFGVLRSELPQPHGHLLAALVGLALVTTAGILGTAASGRERAEQTVRVNGRRYEALLRDGADLVVLTDSRGEVGYVSPSAPRVLGLESARLLGTGLRDRFHPEDRTLAAQ</sequence>
<dbReference type="Pfam" id="PF00989">
    <property type="entry name" value="PAS"/>
    <property type="match status" value="1"/>
</dbReference>
<dbReference type="CDD" id="cd00130">
    <property type="entry name" value="PAS"/>
    <property type="match status" value="1"/>
</dbReference>
<reference evidence="3 4" key="1">
    <citation type="submission" date="2019-02" db="EMBL/GenBank/DDBJ databases">
        <title>Sequencing the genomes of 1000 actinobacteria strains.</title>
        <authorList>
            <person name="Klenk H.-P."/>
        </authorList>
    </citation>
    <scope>NUCLEOTIDE SEQUENCE [LARGE SCALE GENOMIC DNA]</scope>
    <source>
        <strain evidence="3 4">DSM 45162</strain>
    </source>
</reference>
<evidence type="ECO:0000259" key="2">
    <source>
        <dbReference type="PROSITE" id="PS50112"/>
    </source>
</evidence>
<dbReference type="GO" id="GO:0006355">
    <property type="term" value="P:regulation of DNA-templated transcription"/>
    <property type="evidence" value="ECO:0007669"/>
    <property type="project" value="InterPro"/>
</dbReference>
<comment type="caution">
    <text evidence="3">The sequence shown here is derived from an EMBL/GenBank/DDBJ whole genome shotgun (WGS) entry which is preliminary data.</text>
</comment>
<dbReference type="Proteomes" id="UP000292564">
    <property type="component" value="Unassembled WGS sequence"/>
</dbReference>
<keyword evidence="1" id="KW-0812">Transmembrane</keyword>
<evidence type="ECO:0000313" key="3">
    <source>
        <dbReference type="EMBL" id="RZU54635.1"/>
    </source>
</evidence>
<dbReference type="EMBL" id="SHKY01000001">
    <property type="protein sequence ID" value="RZU54635.1"/>
    <property type="molecule type" value="Genomic_DNA"/>
</dbReference>
<evidence type="ECO:0000256" key="1">
    <source>
        <dbReference type="SAM" id="Phobius"/>
    </source>
</evidence>
<feature type="transmembrane region" description="Helical" evidence="1">
    <location>
        <begin position="31"/>
        <end position="54"/>
    </location>
</feature>
<dbReference type="SUPFAM" id="SSF55785">
    <property type="entry name" value="PYP-like sensor domain (PAS domain)"/>
    <property type="match status" value="1"/>
</dbReference>
<organism evidence="3 4">
    <name type="scientific">Krasilnikovia cinnamomea</name>
    <dbReference type="NCBI Taxonomy" id="349313"/>
    <lineage>
        <taxon>Bacteria</taxon>
        <taxon>Bacillati</taxon>
        <taxon>Actinomycetota</taxon>
        <taxon>Actinomycetes</taxon>
        <taxon>Micromonosporales</taxon>
        <taxon>Micromonosporaceae</taxon>
        <taxon>Krasilnikovia</taxon>
    </lineage>
</organism>
<dbReference type="AlphaFoldDB" id="A0A4Q7ZVK1"/>
<feature type="transmembrane region" description="Helical" evidence="1">
    <location>
        <begin position="96"/>
        <end position="117"/>
    </location>
</feature>
<keyword evidence="1" id="KW-0472">Membrane</keyword>
<dbReference type="Gene3D" id="3.30.450.20">
    <property type="entry name" value="PAS domain"/>
    <property type="match status" value="1"/>
</dbReference>
<keyword evidence="4" id="KW-1185">Reference proteome</keyword>
<dbReference type="InterPro" id="IPR000014">
    <property type="entry name" value="PAS"/>
</dbReference>
<proteinExistence type="predicted"/>
<feature type="non-terminal residue" evidence="3">
    <location>
        <position position="190"/>
    </location>
</feature>
<protein>
    <submittedName>
        <fullName evidence="3">PAS domain S-box-containing protein</fullName>
    </submittedName>
</protein>